<proteinExistence type="inferred from homology"/>
<dbReference type="PRINTS" id="PR00080">
    <property type="entry name" value="SDRFAMILY"/>
</dbReference>
<dbReference type="Gene3D" id="3.40.50.720">
    <property type="entry name" value="NAD(P)-binding Rossmann-like Domain"/>
    <property type="match status" value="1"/>
</dbReference>
<keyword evidence="4" id="KW-1185">Reference proteome</keyword>
<dbReference type="InterPro" id="IPR020904">
    <property type="entry name" value="Sc_DH/Rdtase_CS"/>
</dbReference>
<evidence type="ECO:0000256" key="2">
    <source>
        <dbReference type="ARBA" id="ARBA00023002"/>
    </source>
</evidence>
<dbReference type="PROSITE" id="PS00061">
    <property type="entry name" value="ADH_SHORT"/>
    <property type="match status" value="1"/>
</dbReference>
<evidence type="ECO:0000313" key="4">
    <source>
        <dbReference type="Proteomes" id="UP001220377"/>
    </source>
</evidence>
<protein>
    <submittedName>
        <fullName evidence="3">SDR family NAD(P)-dependent oxidoreductase</fullName>
    </submittedName>
</protein>
<reference evidence="3 4" key="1">
    <citation type="submission" date="2023-02" db="EMBL/GenBank/DDBJ databases">
        <title>Genome sequence of Lacticaseibacillus sp. KACC 23028.</title>
        <authorList>
            <person name="Kim S."/>
            <person name="Heo J."/>
            <person name="Kwon S.-W."/>
        </authorList>
    </citation>
    <scope>NUCLEOTIDE SEQUENCE [LARGE SCALE GENOMIC DNA]</scope>
    <source>
        <strain evidence="3 4">KACC 23028</strain>
    </source>
</reference>
<evidence type="ECO:0000313" key="3">
    <source>
        <dbReference type="EMBL" id="WDF83142.1"/>
    </source>
</evidence>
<dbReference type="Pfam" id="PF13561">
    <property type="entry name" value="adh_short_C2"/>
    <property type="match status" value="1"/>
</dbReference>
<dbReference type="InterPro" id="IPR036291">
    <property type="entry name" value="NAD(P)-bd_dom_sf"/>
</dbReference>
<evidence type="ECO:0000256" key="1">
    <source>
        <dbReference type="ARBA" id="ARBA00006484"/>
    </source>
</evidence>
<dbReference type="InterPro" id="IPR002347">
    <property type="entry name" value="SDR_fam"/>
</dbReference>
<dbReference type="PRINTS" id="PR00081">
    <property type="entry name" value="GDHRDH"/>
</dbReference>
<dbReference type="CDD" id="cd05233">
    <property type="entry name" value="SDR_c"/>
    <property type="match status" value="1"/>
</dbReference>
<accession>A0ABY7WSJ7</accession>
<comment type="similarity">
    <text evidence="1">Belongs to the short-chain dehydrogenases/reductases (SDR) family.</text>
</comment>
<dbReference type="PANTHER" id="PTHR43477:SF1">
    <property type="entry name" value="DIHYDROANTICAPSIN 7-DEHYDROGENASE"/>
    <property type="match status" value="1"/>
</dbReference>
<sequence length="252" mass="26930">MTKHIVITGGTSGIGLATALKFAADGNQVTVIGRNPQKTQAVGVKYPELTTVVADMSSVPAIEKAFADIHEQVGTIDVLFVNAGFGNFKPFMDFTEVDFDATINLNYKGAFFTIQAAKPYMTQGSNIVINISWTQLRGLQNSSLYSSSKAALTYLTKALALEFAPDHIRVNAVNPGYTNTEQFNQASIAPARFNAMVARVPEGRFGNASEIANVVAFLASDQASYLNGQAVTIDGGMTAIQSEPEVASNEFD</sequence>
<dbReference type="SUPFAM" id="SSF51735">
    <property type="entry name" value="NAD(P)-binding Rossmann-fold domains"/>
    <property type="match status" value="1"/>
</dbReference>
<gene>
    <name evidence="3" type="ORF">PQ472_02590</name>
</gene>
<dbReference type="InterPro" id="IPR051122">
    <property type="entry name" value="SDR_DHRS6-like"/>
</dbReference>
<dbReference type="RefSeq" id="WP_274261093.1">
    <property type="nucleotide sequence ID" value="NZ_CP117884.1"/>
</dbReference>
<keyword evidence="2" id="KW-0560">Oxidoreductase</keyword>
<dbReference type="EMBL" id="CP117884">
    <property type="protein sequence ID" value="WDF83142.1"/>
    <property type="molecule type" value="Genomic_DNA"/>
</dbReference>
<organism evidence="3 4">
    <name type="scientific">Lacticaseibacillus pabuli</name>
    <dbReference type="NCBI Taxonomy" id="3025672"/>
    <lineage>
        <taxon>Bacteria</taxon>
        <taxon>Bacillati</taxon>
        <taxon>Bacillota</taxon>
        <taxon>Bacilli</taxon>
        <taxon>Lactobacillales</taxon>
        <taxon>Lactobacillaceae</taxon>
        <taxon>Lacticaseibacillus</taxon>
    </lineage>
</organism>
<dbReference type="Proteomes" id="UP001220377">
    <property type="component" value="Chromosome"/>
</dbReference>
<dbReference type="PANTHER" id="PTHR43477">
    <property type="entry name" value="DIHYDROANTICAPSIN 7-DEHYDROGENASE"/>
    <property type="match status" value="1"/>
</dbReference>
<name>A0ABY7WSJ7_9LACO</name>